<keyword evidence="9" id="KW-1185">Reference proteome</keyword>
<keyword evidence="5" id="KW-0804">Transcription</keyword>
<dbReference type="SUPFAM" id="SSF88946">
    <property type="entry name" value="Sigma2 domain of RNA polymerase sigma factors"/>
    <property type="match status" value="1"/>
</dbReference>
<dbReference type="Proteomes" id="UP001172738">
    <property type="component" value="Unassembled WGS sequence"/>
</dbReference>
<keyword evidence="2" id="KW-0805">Transcription regulation</keyword>
<dbReference type="CDD" id="cd06171">
    <property type="entry name" value="Sigma70_r4"/>
    <property type="match status" value="1"/>
</dbReference>
<evidence type="ECO:0000256" key="5">
    <source>
        <dbReference type="ARBA" id="ARBA00023163"/>
    </source>
</evidence>
<dbReference type="PANTHER" id="PTHR43133:SF50">
    <property type="entry name" value="ECF RNA POLYMERASE SIGMA FACTOR SIGM"/>
    <property type="match status" value="1"/>
</dbReference>
<accession>A0ABT8G3T7</accession>
<dbReference type="InterPro" id="IPR013325">
    <property type="entry name" value="RNA_pol_sigma_r2"/>
</dbReference>
<feature type="domain" description="RNA polymerase sigma factor 70 region 4 type 2" evidence="7">
    <location>
        <begin position="103"/>
        <end position="154"/>
    </location>
</feature>
<dbReference type="InterPro" id="IPR036388">
    <property type="entry name" value="WH-like_DNA-bd_sf"/>
</dbReference>
<dbReference type="InterPro" id="IPR014284">
    <property type="entry name" value="RNA_pol_sigma-70_dom"/>
</dbReference>
<evidence type="ECO:0000256" key="1">
    <source>
        <dbReference type="ARBA" id="ARBA00010641"/>
    </source>
</evidence>
<proteinExistence type="inferred from homology"/>
<comment type="caution">
    <text evidence="8">The sequence shown here is derived from an EMBL/GenBank/DDBJ whole genome shotgun (WGS) entry which is preliminary data.</text>
</comment>
<evidence type="ECO:0000259" key="6">
    <source>
        <dbReference type="Pfam" id="PF04542"/>
    </source>
</evidence>
<dbReference type="InterPro" id="IPR007627">
    <property type="entry name" value="RNA_pol_sigma70_r2"/>
</dbReference>
<dbReference type="EMBL" id="JAUHPV010000008">
    <property type="protein sequence ID" value="MDN4473804.1"/>
    <property type="molecule type" value="Genomic_DNA"/>
</dbReference>
<dbReference type="InterPro" id="IPR013249">
    <property type="entry name" value="RNA_pol_sigma70_r4_t2"/>
</dbReference>
<feature type="domain" description="RNA polymerase sigma-70 region 2" evidence="6">
    <location>
        <begin position="11"/>
        <end position="77"/>
    </location>
</feature>
<dbReference type="PANTHER" id="PTHR43133">
    <property type="entry name" value="RNA POLYMERASE ECF-TYPE SIGMA FACTO"/>
    <property type="match status" value="1"/>
</dbReference>
<dbReference type="NCBIfam" id="TIGR02937">
    <property type="entry name" value="sigma70-ECF"/>
    <property type="match status" value="1"/>
</dbReference>
<evidence type="ECO:0000256" key="4">
    <source>
        <dbReference type="ARBA" id="ARBA00023125"/>
    </source>
</evidence>
<dbReference type="InterPro" id="IPR013324">
    <property type="entry name" value="RNA_pol_sigma_r3/r4-like"/>
</dbReference>
<dbReference type="RefSeq" id="WP_301129684.1">
    <property type="nucleotide sequence ID" value="NZ_JAUHPV010000008.1"/>
</dbReference>
<evidence type="ECO:0000259" key="7">
    <source>
        <dbReference type="Pfam" id="PF08281"/>
    </source>
</evidence>
<keyword evidence="3" id="KW-0731">Sigma factor</keyword>
<comment type="similarity">
    <text evidence="1">Belongs to the sigma-70 factor family. ECF subfamily.</text>
</comment>
<protein>
    <submittedName>
        <fullName evidence="8">Sigma-70 family RNA polymerase sigma factor</fullName>
    </submittedName>
</protein>
<reference evidence="8" key="1">
    <citation type="submission" date="2023-06" db="EMBL/GenBank/DDBJ databases">
        <title>SYSU T00b26.</title>
        <authorList>
            <person name="Gao L."/>
            <person name="Fang B.-Z."/>
            <person name="Li W.-J."/>
        </authorList>
    </citation>
    <scope>NUCLEOTIDE SEQUENCE</scope>
    <source>
        <strain evidence="8">SYSU T00b26</strain>
    </source>
</reference>
<dbReference type="Gene3D" id="1.10.10.10">
    <property type="entry name" value="Winged helix-like DNA-binding domain superfamily/Winged helix DNA-binding domain"/>
    <property type="match status" value="1"/>
</dbReference>
<dbReference type="Gene3D" id="1.10.1740.10">
    <property type="match status" value="1"/>
</dbReference>
<dbReference type="Pfam" id="PF04542">
    <property type="entry name" value="Sigma70_r2"/>
    <property type="match status" value="1"/>
</dbReference>
<evidence type="ECO:0000313" key="9">
    <source>
        <dbReference type="Proteomes" id="UP001172738"/>
    </source>
</evidence>
<sequence length="176" mass="19433">MRDRELLDEIYELSLPRLGAYGFALTGSYSAAEELVQAAIVKTFSKRRRYRDLAAAEAYVRSAIRTLHIDGTRRQARWTAAASSLVADDQVSDHAPRVDSDDAVNRALATLPPRVRTAVALRYVDDMTVADIAHTMGTAEGTIKRYLSEGRESLATTLGVPVAEEPETVQIKEARR</sequence>
<dbReference type="InterPro" id="IPR039425">
    <property type="entry name" value="RNA_pol_sigma-70-like"/>
</dbReference>
<evidence type="ECO:0000256" key="3">
    <source>
        <dbReference type="ARBA" id="ARBA00023082"/>
    </source>
</evidence>
<gene>
    <name evidence="8" type="ORF">QQX04_12435</name>
</gene>
<dbReference type="Pfam" id="PF08281">
    <property type="entry name" value="Sigma70_r4_2"/>
    <property type="match status" value="1"/>
</dbReference>
<name>A0ABT8G3T7_9MICO</name>
<dbReference type="SUPFAM" id="SSF88659">
    <property type="entry name" value="Sigma3 and sigma4 domains of RNA polymerase sigma factors"/>
    <property type="match status" value="1"/>
</dbReference>
<evidence type="ECO:0000313" key="8">
    <source>
        <dbReference type="EMBL" id="MDN4473804.1"/>
    </source>
</evidence>
<keyword evidence="4" id="KW-0238">DNA-binding</keyword>
<organism evidence="8 9">
    <name type="scientific">Demequina zhanjiangensis</name>
    <dbReference type="NCBI Taxonomy" id="3051659"/>
    <lineage>
        <taxon>Bacteria</taxon>
        <taxon>Bacillati</taxon>
        <taxon>Actinomycetota</taxon>
        <taxon>Actinomycetes</taxon>
        <taxon>Micrococcales</taxon>
        <taxon>Demequinaceae</taxon>
        <taxon>Demequina</taxon>
    </lineage>
</organism>
<evidence type="ECO:0000256" key="2">
    <source>
        <dbReference type="ARBA" id="ARBA00023015"/>
    </source>
</evidence>